<keyword evidence="2" id="KW-0045">Antibiotic biosynthesis</keyword>
<keyword evidence="3" id="KW-0479">Metal-binding</keyword>
<keyword evidence="7" id="KW-1185">Reference proteome</keyword>
<dbReference type="Proteomes" id="UP001199469">
    <property type="component" value="Unassembled WGS sequence"/>
</dbReference>
<dbReference type="InterPro" id="IPR026992">
    <property type="entry name" value="DIOX_N"/>
</dbReference>
<dbReference type="Pfam" id="PF14226">
    <property type="entry name" value="DIOX_N"/>
    <property type="match status" value="1"/>
</dbReference>
<proteinExistence type="inferred from homology"/>
<keyword evidence="3" id="KW-0560">Oxidoreductase</keyword>
<sequence>MSEILSPAPPTTLPVLDLRRLHGPDRPAFLDELRRAARDVGFFIVTGHGVSADLEGSLDDAVRRFFALPVAERRAIENTGSPHFRGYSRVGTEQTGGTADQREQIDVGPEREPLPRRVGDPAWTGLVGPNRWPAALPGLRTAVLAWQSEALRVSREVLRGLAESLGQAPEHFDRWFDDESHLHLKIVRYPGGTTSRQGVGAHKDYGFLALLHQDTVGGLQVQLPDAPDGTPGAWIDADPVPGGYVVNIGEMLEIATRGYLTATRHRVTSPPPGVDRYSVPFFLGPRLDAVVEPLTLPAELTAELGPDPAAFDPAHDPDNPLHAAYGDNAVRGWVRSHPDVAQRWGWT</sequence>
<comment type="pathway">
    <text evidence="1">Antibiotic biosynthesis.</text>
</comment>
<dbReference type="PANTHER" id="PTHR47990">
    <property type="entry name" value="2-OXOGLUTARATE (2OG) AND FE(II)-DEPENDENT OXYGENASE SUPERFAMILY PROTEIN-RELATED"/>
    <property type="match status" value="1"/>
</dbReference>
<dbReference type="InterPro" id="IPR005123">
    <property type="entry name" value="Oxoglu/Fe-dep_dioxygenase_dom"/>
</dbReference>
<feature type="domain" description="Fe2OG dioxygenase" evidence="5">
    <location>
        <begin position="180"/>
        <end position="285"/>
    </location>
</feature>
<dbReference type="Pfam" id="PF03171">
    <property type="entry name" value="2OG-FeII_Oxy"/>
    <property type="match status" value="1"/>
</dbReference>
<evidence type="ECO:0000256" key="3">
    <source>
        <dbReference type="RuleBase" id="RU003682"/>
    </source>
</evidence>
<dbReference type="SUPFAM" id="SSF51197">
    <property type="entry name" value="Clavaminate synthase-like"/>
    <property type="match status" value="1"/>
</dbReference>
<reference evidence="6 7" key="1">
    <citation type="submission" date="2021-11" db="EMBL/GenBank/DDBJ databases">
        <title>Draft genome sequence of Actinomycetospora sp. SF1 isolated from the rhizosphere soil.</title>
        <authorList>
            <person name="Duangmal K."/>
            <person name="Chantavorakit T."/>
        </authorList>
    </citation>
    <scope>NUCLEOTIDE SEQUENCE [LARGE SCALE GENOMIC DNA]</scope>
    <source>
        <strain evidence="6 7">TBRC 5722</strain>
    </source>
</reference>
<accession>A0ABS8PI96</accession>
<dbReference type="Gene3D" id="2.60.120.330">
    <property type="entry name" value="B-lactam Antibiotic, Isopenicillin N Synthase, Chain"/>
    <property type="match status" value="1"/>
</dbReference>
<evidence type="ECO:0000256" key="4">
    <source>
        <dbReference type="SAM" id="MobiDB-lite"/>
    </source>
</evidence>
<dbReference type="PROSITE" id="PS51471">
    <property type="entry name" value="FE2OG_OXY"/>
    <property type="match status" value="1"/>
</dbReference>
<evidence type="ECO:0000259" key="5">
    <source>
        <dbReference type="PROSITE" id="PS51471"/>
    </source>
</evidence>
<protein>
    <submittedName>
        <fullName evidence="6">Isopenicillin N synthase family oxygenase</fullName>
    </submittedName>
</protein>
<comment type="similarity">
    <text evidence="3">Belongs to the iron/ascorbate-dependent oxidoreductase family.</text>
</comment>
<evidence type="ECO:0000256" key="2">
    <source>
        <dbReference type="ARBA" id="ARBA00023194"/>
    </source>
</evidence>
<gene>
    <name evidence="6" type="ORF">LQ327_31905</name>
</gene>
<dbReference type="EMBL" id="JAJNDB010000010">
    <property type="protein sequence ID" value="MCD2197985.1"/>
    <property type="molecule type" value="Genomic_DNA"/>
</dbReference>
<evidence type="ECO:0000256" key="1">
    <source>
        <dbReference type="ARBA" id="ARBA00004792"/>
    </source>
</evidence>
<feature type="region of interest" description="Disordered" evidence="4">
    <location>
        <begin position="81"/>
        <end position="102"/>
    </location>
</feature>
<name>A0ABS8PI96_9PSEU</name>
<organism evidence="6 7">
    <name type="scientific">Actinomycetospora endophytica</name>
    <dbReference type="NCBI Taxonomy" id="2291215"/>
    <lineage>
        <taxon>Bacteria</taxon>
        <taxon>Bacillati</taxon>
        <taxon>Actinomycetota</taxon>
        <taxon>Actinomycetes</taxon>
        <taxon>Pseudonocardiales</taxon>
        <taxon>Pseudonocardiaceae</taxon>
        <taxon>Actinomycetospora</taxon>
    </lineage>
</organism>
<keyword evidence="3" id="KW-0408">Iron</keyword>
<dbReference type="RefSeq" id="WP_230740497.1">
    <property type="nucleotide sequence ID" value="NZ_JAJNDB010000010.1"/>
</dbReference>
<dbReference type="InterPro" id="IPR050231">
    <property type="entry name" value="Iron_ascorbate_oxido_reductase"/>
</dbReference>
<dbReference type="PRINTS" id="PR00682">
    <property type="entry name" value="IPNSYNTHASE"/>
</dbReference>
<evidence type="ECO:0000313" key="6">
    <source>
        <dbReference type="EMBL" id="MCD2197985.1"/>
    </source>
</evidence>
<dbReference type="InterPro" id="IPR044861">
    <property type="entry name" value="IPNS-like_FE2OG_OXY"/>
</dbReference>
<comment type="caution">
    <text evidence="6">The sequence shown here is derived from an EMBL/GenBank/DDBJ whole genome shotgun (WGS) entry which is preliminary data.</text>
</comment>
<dbReference type="InterPro" id="IPR027443">
    <property type="entry name" value="IPNS-like_sf"/>
</dbReference>
<evidence type="ECO:0000313" key="7">
    <source>
        <dbReference type="Proteomes" id="UP001199469"/>
    </source>
</evidence>